<evidence type="ECO:0000313" key="2">
    <source>
        <dbReference type="Proteomes" id="UP001220010"/>
    </source>
</evidence>
<sequence>MARPVSHQKLMRSYSPDFVAICARGGRRIPHTHIFVVSTYRGDVLDRFFNALEEFQERASDLAGLKGEAKLAEAADRLKGA</sequence>
<proteinExistence type="predicted"/>
<comment type="caution">
    <text evidence="1">The sequence shown here is derived from an EMBL/GenBank/DDBJ whole genome shotgun (WGS) entry which is preliminary data.</text>
</comment>
<gene>
    <name evidence="1" type="ORF">P0O15_03715</name>
</gene>
<dbReference type="Proteomes" id="UP001220010">
    <property type="component" value="Unassembled WGS sequence"/>
</dbReference>
<dbReference type="EMBL" id="JARFPK010000010">
    <property type="protein sequence ID" value="MDF0590281.1"/>
    <property type="molecule type" value="Genomic_DNA"/>
</dbReference>
<reference evidence="1 2" key="1">
    <citation type="submission" date="2023-03" db="EMBL/GenBank/DDBJ databases">
        <title>WGS of Methanotrichaceae archaeon Mx.</title>
        <authorList>
            <person name="Sorokin D.Y."/>
            <person name="Merkel A.Y."/>
        </authorList>
    </citation>
    <scope>NUCLEOTIDE SEQUENCE [LARGE SCALE GENOMIC DNA]</scope>
    <source>
        <strain evidence="1 2">Mx</strain>
    </source>
</reference>
<name>A0ABT5X6E9_9EURY</name>
<keyword evidence="2" id="KW-1185">Reference proteome</keyword>
<accession>A0ABT5X6E9</accession>
<dbReference type="RefSeq" id="WP_316966033.1">
    <property type="nucleotide sequence ID" value="NZ_JARFPK010000010.1"/>
</dbReference>
<protein>
    <submittedName>
        <fullName evidence="1">Uncharacterized protein</fullName>
    </submittedName>
</protein>
<evidence type="ECO:0000313" key="1">
    <source>
        <dbReference type="EMBL" id="MDF0590281.1"/>
    </source>
</evidence>
<organism evidence="1 2">
    <name type="scientific">Candidatus Methanocrinis natronophilus</name>
    <dbReference type="NCBI Taxonomy" id="3033396"/>
    <lineage>
        <taxon>Archaea</taxon>
        <taxon>Methanobacteriati</taxon>
        <taxon>Methanobacteriota</taxon>
        <taxon>Stenosarchaea group</taxon>
        <taxon>Methanomicrobia</taxon>
        <taxon>Methanotrichales</taxon>
        <taxon>Methanotrichaceae</taxon>
        <taxon>Methanocrinis</taxon>
    </lineage>
</organism>